<evidence type="ECO:0000313" key="9">
    <source>
        <dbReference type="EMBL" id="PWN07171.1"/>
    </source>
</evidence>
<dbReference type="PANTHER" id="PTHR40438:SF1">
    <property type="entry name" value="PYRUVOYL-DEPENDENT ARGININE DECARBOXYLASE"/>
    <property type="match status" value="1"/>
</dbReference>
<dbReference type="AlphaFoldDB" id="A0A316TU53"/>
<dbReference type="GO" id="GO:0008792">
    <property type="term" value="F:arginine decarboxylase activity"/>
    <property type="evidence" value="ECO:0007669"/>
    <property type="project" value="UniProtKB-EC"/>
</dbReference>
<dbReference type="Gene3D" id="3.50.20.10">
    <property type="entry name" value="Pyruvoyl-Dependent Histidine Decarboxylase, subunit B"/>
    <property type="match status" value="1"/>
</dbReference>
<dbReference type="PANTHER" id="PTHR40438">
    <property type="entry name" value="PYRUVOYL-DEPENDENT ARGININE DECARBOXYLASE"/>
    <property type="match status" value="1"/>
</dbReference>
<keyword evidence="7" id="KW-0670">Pyruvate</keyword>
<evidence type="ECO:0000256" key="7">
    <source>
        <dbReference type="ARBA" id="ARBA00023317"/>
    </source>
</evidence>
<dbReference type="GO" id="GO:0006527">
    <property type="term" value="P:L-arginine catabolic process"/>
    <property type="evidence" value="ECO:0007669"/>
    <property type="project" value="InterPro"/>
</dbReference>
<evidence type="ECO:0000256" key="3">
    <source>
        <dbReference type="ARBA" id="ARBA00012426"/>
    </source>
</evidence>
<keyword evidence="6" id="KW-0456">Lyase</keyword>
<comment type="cofactor">
    <cofactor evidence="1">
        <name>pyruvate</name>
        <dbReference type="ChEBI" id="CHEBI:15361"/>
    </cofactor>
</comment>
<comment type="similarity">
    <text evidence="2">Belongs to the pyruvoyl-dependent arginine decarboxylase family.</text>
</comment>
<protein>
    <recommendedName>
        <fullName evidence="4">Pyruvoyl-dependent arginine decarboxylase AaxB</fullName>
        <ecNumber evidence="3">4.1.1.19</ecNumber>
    </recommendedName>
</protein>
<evidence type="ECO:0000256" key="8">
    <source>
        <dbReference type="ARBA" id="ARBA00049309"/>
    </source>
</evidence>
<keyword evidence="5" id="KW-0210">Decarboxylase</keyword>
<accession>A0A316TU53</accession>
<dbReference type="SUPFAM" id="SSF56271">
    <property type="entry name" value="Pyruvoyl-dependent histidine and arginine decarboxylases"/>
    <property type="match status" value="1"/>
</dbReference>
<dbReference type="Pfam" id="PF01862">
    <property type="entry name" value="PvlArgDC"/>
    <property type="match status" value="1"/>
</dbReference>
<evidence type="ECO:0000256" key="4">
    <source>
        <dbReference type="ARBA" id="ARBA00014727"/>
    </source>
</evidence>
<dbReference type="InterPro" id="IPR002724">
    <property type="entry name" value="Pyruvoyl-dep_arg_deCO2ase"/>
</dbReference>
<dbReference type="InterPro" id="IPR016105">
    <property type="entry name" value="Pyr-dep_his/arg-deCO2ase_sand"/>
</dbReference>
<proteinExistence type="inferred from homology"/>
<dbReference type="SFLD" id="SFLDG01170">
    <property type="entry name" value="Pyruvoyl-dependent_arginine_de"/>
    <property type="match status" value="1"/>
</dbReference>
<dbReference type="HAMAP" id="MF_01404">
    <property type="entry name" value="PvlArgDC"/>
    <property type="match status" value="1"/>
</dbReference>
<reference evidence="9 10" key="1">
    <citation type="submission" date="2018-05" db="EMBL/GenBank/DDBJ databases">
        <title>Rhodohalobacter halophilus gen. nov., sp. nov., a moderately halophilic member of the family Balneolaceae.</title>
        <authorList>
            <person name="Liu Z.-W."/>
        </authorList>
    </citation>
    <scope>NUCLEOTIDE SEQUENCE [LARGE SCALE GENOMIC DNA]</scope>
    <source>
        <strain evidence="9 10">8A47</strain>
    </source>
</reference>
<comment type="caution">
    <text evidence="9">The sequence shown here is derived from an EMBL/GenBank/DDBJ whole genome shotgun (WGS) entry which is preliminary data.</text>
</comment>
<evidence type="ECO:0000256" key="2">
    <source>
        <dbReference type="ARBA" id="ARBA00008611"/>
    </source>
</evidence>
<evidence type="ECO:0000256" key="1">
    <source>
        <dbReference type="ARBA" id="ARBA00001928"/>
    </source>
</evidence>
<dbReference type="SFLD" id="SFLDS00055">
    <property type="entry name" value="Pyruvoyl-Dependent_Histidine/A"/>
    <property type="match status" value="1"/>
</dbReference>
<organism evidence="9 10">
    <name type="scientific">Rhodohalobacter mucosus</name>
    <dbReference type="NCBI Taxonomy" id="2079485"/>
    <lineage>
        <taxon>Bacteria</taxon>
        <taxon>Pseudomonadati</taxon>
        <taxon>Balneolota</taxon>
        <taxon>Balneolia</taxon>
        <taxon>Balneolales</taxon>
        <taxon>Balneolaceae</taxon>
        <taxon>Rhodohalobacter</taxon>
    </lineage>
</organism>
<keyword evidence="10" id="KW-1185">Reference proteome</keyword>
<evidence type="ECO:0000256" key="6">
    <source>
        <dbReference type="ARBA" id="ARBA00023239"/>
    </source>
</evidence>
<dbReference type="InterPro" id="IPR016104">
    <property type="entry name" value="Pyr-dep_his/arg-deCO2ase"/>
</dbReference>
<sequence length="157" mass="17025">MVNTPNCYALVRGAAEGRTRLNAFDLALLNAGVGDTNLMRMSSILPPAARQVDIGEVVLPKGGLIPLAYASIDGTMPGQLISCAVAVGIPEDDREPGVIMEFEDHAPLSNVEEIVRQMVVDGFDYRNRKLREVKSLGIEHKVERCGSVFAAAVLWYL</sequence>
<comment type="catalytic activity">
    <reaction evidence="8">
        <text>L-arginine + H(+) = agmatine + CO2</text>
        <dbReference type="Rhea" id="RHEA:17641"/>
        <dbReference type="ChEBI" id="CHEBI:15378"/>
        <dbReference type="ChEBI" id="CHEBI:16526"/>
        <dbReference type="ChEBI" id="CHEBI:32682"/>
        <dbReference type="ChEBI" id="CHEBI:58145"/>
        <dbReference type="EC" id="4.1.1.19"/>
    </reaction>
</comment>
<dbReference type="OrthoDB" id="9783061at2"/>
<dbReference type="EC" id="4.1.1.19" evidence="3"/>
<dbReference type="Proteomes" id="UP000245533">
    <property type="component" value="Unassembled WGS sequence"/>
</dbReference>
<gene>
    <name evidence="9" type="ORF">DDZ15_07425</name>
</gene>
<dbReference type="Gene3D" id="3.30.60.30">
    <property type="match status" value="1"/>
</dbReference>
<dbReference type="NCBIfam" id="TIGR00286">
    <property type="entry name" value="pyruvoyl-dependent arginine decarboxylase"/>
    <property type="match status" value="1"/>
</dbReference>
<dbReference type="SFLD" id="SFLDF00471">
    <property type="entry name" value="Pyruvoyl-dependent_arginine_de"/>
    <property type="match status" value="1"/>
</dbReference>
<evidence type="ECO:0000313" key="10">
    <source>
        <dbReference type="Proteomes" id="UP000245533"/>
    </source>
</evidence>
<name>A0A316TU53_9BACT</name>
<dbReference type="EMBL" id="QGGB01000005">
    <property type="protein sequence ID" value="PWN07171.1"/>
    <property type="molecule type" value="Genomic_DNA"/>
</dbReference>
<evidence type="ECO:0000256" key="5">
    <source>
        <dbReference type="ARBA" id="ARBA00022793"/>
    </source>
</evidence>